<proteinExistence type="predicted"/>
<sequence>TSYHNESPASQIVAGSDGQMVILQGDNNTNTVQLDDGTGLALALTASFIMGKGDTMQLIYDAGDSLWYEVTRSDN</sequence>
<reference evidence="1" key="1">
    <citation type="journal article" date="2014" name="Front. Microbiol.">
        <title>High frequency of phylogenetically diverse reductive dehalogenase-homologous genes in deep subseafloor sedimentary metagenomes.</title>
        <authorList>
            <person name="Kawai M."/>
            <person name="Futagami T."/>
            <person name="Toyoda A."/>
            <person name="Takaki Y."/>
            <person name="Nishi S."/>
            <person name="Hori S."/>
            <person name="Arai W."/>
            <person name="Tsubouchi T."/>
            <person name="Morono Y."/>
            <person name="Uchiyama I."/>
            <person name="Ito T."/>
            <person name="Fujiyama A."/>
            <person name="Inagaki F."/>
            <person name="Takami H."/>
        </authorList>
    </citation>
    <scope>NUCLEOTIDE SEQUENCE</scope>
    <source>
        <strain evidence="1">Expedition CK06-06</strain>
    </source>
</reference>
<name>X1ERT8_9ZZZZ</name>
<organism evidence="1">
    <name type="scientific">marine sediment metagenome</name>
    <dbReference type="NCBI Taxonomy" id="412755"/>
    <lineage>
        <taxon>unclassified sequences</taxon>
        <taxon>metagenomes</taxon>
        <taxon>ecological metagenomes</taxon>
    </lineage>
</organism>
<accession>X1ERT8</accession>
<gene>
    <name evidence="1" type="ORF">S01H4_57974</name>
</gene>
<comment type="caution">
    <text evidence="1">The sequence shown here is derived from an EMBL/GenBank/DDBJ whole genome shotgun (WGS) entry which is preliminary data.</text>
</comment>
<dbReference type="AlphaFoldDB" id="X1ERT8"/>
<evidence type="ECO:0000313" key="1">
    <source>
        <dbReference type="EMBL" id="GAH11358.1"/>
    </source>
</evidence>
<dbReference type="EMBL" id="BART01033813">
    <property type="protein sequence ID" value="GAH11358.1"/>
    <property type="molecule type" value="Genomic_DNA"/>
</dbReference>
<feature type="non-terminal residue" evidence="1">
    <location>
        <position position="1"/>
    </location>
</feature>
<protein>
    <submittedName>
        <fullName evidence="1">Uncharacterized protein</fullName>
    </submittedName>
</protein>